<keyword evidence="8 14" id="KW-0418">Kinase</keyword>
<evidence type="ECO:0000256" key="12">
    <source>
        <dbReference type="ARBA" id="ARBA00023317"/>
    </source>
</evidence>
<dbReference type="SUPFAM" id="SSF52935">
    <property type="entry name" value="PK C-terminal domain-like"/>
    <property type="match status" value="1"/>
</dbReference>
<comment type="caution">
    <text evidence="17">The sequence shown here is derived from an EMBL/GenBank/DDBJ whole genome shotgun (WGS) entry which is preliminary data.</text>
</comment>
<protein>
    <recommendedName>
        <fullName evidence="4 13">Pyruvate kinase</fullName>
        <ecNumber evidence="4 13">2.7.1.40</ecNumber>
    </recommendedName>
</protein>
<dbReference type="NCBIfam" id="TIGR01064">
    <property type="entry name" value="pyruv_kin"/>
    <property type="match status" value="1"/>
</dbReference>
<dbReference type="AlphaFoldDB" id="A0A1F7VHN7"/>
<proteinExistence type="inferred from homology"/>
<dbReference type="GO" id="GO:0004743">
    <property type="term" value="F:pyruvate kinase activity"/>
    <property type="evidence" value="ECO:0007669"/>
    <property type="project" value="UniProtKB-UniRule"/>
</dbReference>
<dbReference type="PROSITE" id="PS00110">
    <property type="entry name" value="PYRUVATE_KINASE"/>
    <property type="match status" value="1"/>
</dbReference>
<evidence type="ECO:0000256" key="11">
    <source>
        <dbReference type="ARBA" id="ARBA00023152"/>
    </source>
</evidence>
<sequence>MRAGDRVLIDDGLIECSVVRVQNNIVAARVVTGGNVSSNKGINLPDSAVRLSALTAKDQKDVAFGVREEVDFIVLSFVSSAEDIHKLRDLIKREEKRQKKKPLGIQVVAKIERADAIHRMDEIIEASDVIMIGRGDLGVEIPLEEVPIRQKEIAHKSRCAGKPVIVATHMLESMRQNVRATRAEISDVANAVIDHADAVMLSAESASGKFPVKAVETLTKVIEETEKSVYDNVRPDELCVDSTDAAIAKQIHLAFEGGGVDGIVTGTQFGDVAMLINRHRPEVPLFIAANTELERNQLAMKWGARPFMLKKARTTDVFEREARKQLTELKWIKKTDRLLFVTSV</sequence>
<evidence type="ECO:0000256" key="8">
    <source>
        <dbReference type="ARBA" id="ARBA00022777"/>
    </source>
</evidence>
<reference evidence="17 18" key="1">
    <citation type="journal article" date="2016" name="Nat. Commun.">
        <title>Thousands of microbial genomes shed light on interconnected biogeochemical processes in an aquifer system.</title>
        <authorList>
            <person name="Anantharaman K."/>
            <person name="Brown C.T."/>
            <person name="Hug L.A."/>
            <person name="Sharon I."/>
            <person name="Castelle C.J."/>
            <person name="Probst A.J."/>
            <person name="Thomas B.C."/>
            <person name="Singh A."/>
            <person name="Wilkins M.J."/>
            <person name="Karaoz U."/>
            <person name="Brodie E.L."/>
            <person name="Williams K.H."/>
            <person name="Hubbard S.S."/>
            <person name="Banfield J.F."/>
        </authorList>
    </citation>
    <scope>NUCLEOTIDE SEQUENCE [LARGE SCALE GENOMIC DNA]</scope>
</reference>
<evidence type="ECO:0000256" key="7">
    <source>
        <dbReference type="ARBA" id="ARBA00022741"/>
    </source>
</evidence>
<dbReference type="Gene3D" id="3.20.20.60">
    <property type="entry name" value="Phosphoenolpyruvate-binding domains"/>
    <property type="match status" value="1"/>
</dbReference>
<organism evidence="17 18">
    <name type="scientific">Candidatus Uhrbacteria bacterium RIFCSPLOWO2_02_FULL_53_10</name>
    <dbReference type="NCBI Taxonomy" id="1802411"/>
    <lineage>
        <taxon>Bacteria</taxon>
        <taxon>Candidatus Uhriibacteriota</taxon>
    </lineage>
</organism>
<evidence type="ECO:0000256" key="3">
    <source>
        <dbReference type="ARBA" id="ARBA00008663"/>
    </source>
</evidence>
<evidence type="ECO:0000256" key="5">
    <source>
        <dbReference type="ARBA" id="ARBA00022679"/>
    </source>
</evidence>
<keyword evidence="5 14" id="KW-0808">Transferase</keyword>
<dbReference type="InterPro" id="IPR015793">
    <property type="entry name" value="Pyrv_Knase_brl"/>
</dbReference>
<evidence type="ECO:0000256" key="10">
    <source>
        <dbReference type="ARBA" id="ARBA00022842"/>
    </source>
</evidence>
<evidence type="ECO:0000256" key="6">
    <source>
        <dbReference type="ARBA" id="ARBA00022723"/>
    </source>
</evidence>
<dbReference type="InterPro" id="IPR040442">
    <property type="entry name" value="Pyrv_kinase-like_dom_sf"/>
</dbReference>
<dbReference type="UniPathway" id="UPA00109">
    <property type="reaction ID" value="UER00188"/>
</dbReference>
<keyword evidence="11 14" id="KW-0324">Glycolysis</keyword>
<dbReference type="InterPro" id="IPR036918">
    <property type="entry name" value="Pyrv_Knase_C_sf"/>
</dbReference>
<evidence type="ECO:0000313" key="18">
    <source>
        <dbReference type="Proteomes" id="UP000177574"/>
    </source>
</evidence>
<dbReference type="Proteomes" id="UP000177574">
    <property type="component" value="Unassembled WGS sequence"/>
</dbReference>
<dbReference type="EMBL" id="MGET01000015">
    <property type="protein sequence ID" value="OGL90013.1"/>
    <property type="molecule type" value="Genomic_DNA"/>
</dbReference>
<evidence type="ECO:0000256" key="4">
    <source>
        <dbReference type="ARBA" id="ARBA00012142"/>
    </source>
</evidence>
<dbReference type="GO" id="GO:0000287">
    <property type="term" value="F:magnesium ion binding"/>
    <property type="evidence" value="ECO:0007669"/>
    <property type="project" value="UniProtKB-UniRule"/>
</dbReference>
<dbReference type="Pfam" id="PF00224">
    <property type="entry name" value="PK"/>
    <property type="match status" value="1"/>
</dbReference>
<comment type="similarity">
    <text evidence="3 14">Belongs to the pyruvate kinase family.</text>
</comment>
<dbReference type="EC" id="2.7.1.40" evidence="4 13"/>
<feature type="domain" description="Pyruvate kinase barrel" evidence="15">
    <location>
        <begin position="2"/>
        <end position="215"/>
    </location>
</feature>
<keyword evidence="10 14" id="KW-0460">Magnesium</keyword>
<evidence type="ECO:0000313" key="17">
    <source>
        <dbReference type="EMBL" id="OGL90013.1"/>
    </source>
</evidence>
<dbReference type="GO" id="GO:0016301">
    <property type="term" value="F:kinase activity"/>
    <property type="evidence" value="ECO:0007669"/>
    <property type="project" value="UniProtKB-KW"/>
</dbReference>
<evidence type="ECO:0000256" key="14">
    <source>
        <dbReference type="RuleBase" id="RU000504"/>
    </source>
</evidence>
<name>A0A1F7VHN7_9BACT</name>
<comment type="cofactor">
    <cofactor evidence="1">
        <name>K(+)</name>
        <dbReference type="ChEBI" id="CHEBI:29103"/>
    </cofactor>
</comment>
<keyword evidence="7" id="KW-0547">Nucleotide-binding</keyword>
<dbReference type="PRINTS" id="PR01050">
    <property type="entry name" value="PYRUVTKNASE"/>
</dbReference>
<dbReference type="InterPro" id="IPR018209">
    <property type="entry name" value="Pyrv_Knase_AS"/>
</dbReference>
<evidence type="ECO:0000256" key="13">
    <source>
        <dbReference type="NCBIfam" id="TIGR01064"/>
    </source>
</evidence>
<dbReference type="InterPro" id="IPR015795">
    <property type="entry name" value="Pyrv_Knase_C"/>
</dbReference>
<feature type="domain" description="Pyruvate kinase C-terminal" evidence="16">
    <location>
        <begin position="247"/>
        <end position="342"/>
    </location>
</feature>
<accession>A0A1F7VHN7</accession>
<dbReference type="PANTHER" id="PTHR11817">
    <property type="entry name" value="PYRUVATE KINASE"/>
    <property type="match status" value="1"/>
</dbReference>
<dbReference type="Pfam" id="PF02887">
    <property type="entry name" value="PK_C"/>
    <property type="match status" value="1"/>
</dbReference>
<dbReference type="InterPro" id="IPR015806">
    <property type="entry name" value="Pyrv_Knase_insert_dom_sf"/>
</dbReference>
<gene>
    <name evidence="17" type="ORF">A3I45_01675</name>
</gene>
<comment type="catalytic activity">
    <reaction evidence="14">
        <text>pyruvate + ATP = phosphoenolpyruvate + ADP + H(+)</text>
        <dbReference type="Rhea" id="RHEA:18157"/>
        <dbReference type="ChEBI" id="CHEBI:15361"/>
        <dbReference type="ChEBI" id="CHEBI:15378"/>
        <dbReference type="ChEBI" id="CHEBI:30616"/>
        <dbReference type="ChEBI" id="CHEBI:58702"/>
        <dbReference type="ChEBI" id="CHEBI:456216"/>
        <dbReference type="EC" id="2.7.1.40"/>
    </reaction>
</comment>
<evidence type="ECO:0000256" key="1">
    <source>
        <dbReference type="ARBA" id="ARBA00001958"/>
    </source>
</evidence>
<dbReference type="GO" id="GO:0005524">
    <property type="term" value="F:ATP binding"/>
    <property type="evidence" value="ECO:0007669"/>
    <property type="project" value="UniProtKB-KW"/>
</dbReference>
<comment type="pathway">
    <text evidence="2 14">Carbohydrate degradation; glycolysis; pyruvate from D-glyceraldehyde 3-phosphate: step 5/5.</text>
</comment>
<dbReference type="SUPFAM" id="SSF51621">
    <property type="entry name" value="Phosphoenolpyruvate/pyruvate domain"/>
    <property type="match status" value="1"/>
</dbReference>
<evidence type="ECO:0000256" key="9">
    <source>
        <dbReference type="ARBA" id="ARBA00022840"/>
    </source>
</evidence>
<dbReference type="Gene3D" id="3.40.1380.20">
    <property type="entry name" value="Pyruvate kinase, C-terminal domain"/>
    <property type="match status" value="1"/>
</dbReference>
<evidence type="ECO:0000259" key="16">
    <source>
        <dbReference type="Pfam" id="PF02887"/>
    </source>
</evidence>
<dbReference type="GO" id="GO:0030955">
    <property type="term" value="F:potassium ion binding"/>
    <property type="evidence" value="ECO:0007669"/>
    <property type="project" value="UniProtKB-UniRule"/>
</dbReference>
<keyword evidence="6" id="KW-0479">Metal-binding</keyword>
<dbReference type="Gene3D" id="2.40.33.10">
    <property type="entry name" value="PK beta-barrel domain-like"/>
    <property type="match status" value="1"/>
</dbReference>
<dbReference type="InterPro" id="IPR001697">
    <property type="entry name" value="Pyr_Knase"/>
</dbReference>
<evidence type="ECO:0000259" key="15">
    <source>
        <dbReference type="Pfam" id="PF00224"/>
    </source>
</evidence>
<keyword evidence="12 17" id="KW-0670">Pyruvate</keyword>
<evidence type="ECO:0000256" key="2">
    <source>
        <dbReference type="ARBA" id="ARBA00004997"/>
    </source>
</evidence>
<dbReference type="InterPro" id="IPR015813">
    <property type="entry name" value="Pyrv/PenolPyrv_kinase-like_dom"/>
</dbReference>
<keyword evidence="9" id="KW-0067">ATP-binding</keyword>